<organism evidence="6">
    <name type="scientific">Alloyangia sp. H15</name>
    <dbReference type="NCBI Taxonomy" id="3029062"/>
    <lineage>
        <taxon>Bacteria</taxon>
        <taxon>Pseudomonadati</taxon>
        <taxon>Pseudomonadota</taxon>
        <taxon>Alphaproteobacteria</taxon>
        <taxon>Rhodobacterales</taxon>
        <taxon>Roseobacteraceae</taxon>
        <taxon>Alloyangia</taxon>
    </lineage>
</organism>
<dbReference type="GO" id="GO:0000976">
    <property type="term" value="F:transcription cis-regulatory region binding"/>
    <property type="evidence" value="ECO:0007669"/>
    <property type="project" value="TreeGrafter"/>
</dbReference>
<name>A0AAU8AT94_9RHOB</name>
<dbReference type="GO" id="GO:0003700">
    <property type="term" value="F:DNA-binding transcription factor activity"/>
    <property type="evidence" value="ECO:0007669"/>
    <property type="project" value="TreeGrafter"/>
</dbReference>
<dbReference type="Gene3D" id="1.10.357.10">
    <property type="entry name" value="Tetracycline Repressor, domain 2"/>
    <property type="match status" value="1"/>
</dbReference>
<evidence type="ECO:0000256" key="2">
    <source>
        <dbReference type="ARBA" id="ARBA00023125"/>
    </source>
</evidence>
<dbReference type="SUPFAM" id="SSF48498">
    <property type="entry name" value="Tetracyclin repressor-like, C-terminal domain"/>
    <property type="match status" value="1"/>
</dbReference>
<dbReference type="InterPro" id="IPR009057">
    <property type="entry name" value="Homeodomain-like_sf"/>
</dbReference>
<dbReference type="SUPFAM" id="SSF46689">
    <property type="entry name" value="Homeodomain-like"/>
    <property type="match status" value="1"/>
</dbReference>
<evidence type="ECO:0000313" key="6">
    <source>
        <dbReference type="EMBL" id="XCC97574.1"/>
    </source>
</evidence>
<dbReference type="InterPro" id="IPR001647">
    <property type="entry name" value="HTH_TetR"/>
</dbReference>
<dbReference type="EMBL" id="CP123388">
    <property type="protein sequence ID" value="XCC97574.1"/>
    <property type="molecule type" value="Genomic_DNA"/>
</dbReference>
<evidence type="ECO:0000259" key="5">
    <source>
        <dbReference type="PROSITE" id="PS50977"/>
    </source>
</evidence>
<keyword evidence="3" id="KW-0804">Transcription</keyword>
<dbReference type="Pfam" id="PF00440">
    <property type="entry name" value="TetR_N"/>
    <property type="match status" value="1"/>
</dbReference>
<sequence length="203" mass="22647">MAKTAARKRLDPAERRTQILDEMLKLCANQHFASITMRQLAGACGVNIALLYHYFDNKDVLVHATLRHAIDDFLVAFDDLPKDADAPLGAADAWIAATIDAAPRLTRMVKLMSDFGTQENRDAEALAMVDEFYARERETLRQAILEGIADGRFRQVDAERTARLTSIAIDGVFYGGPARNDFDHGGNLRDIRDQLLEFLARPG</sequence>
<dbReference type="PANTHER" id="PTHR30055:SF240">
    <property type="entry name" value="HTH-TYPE TRANSCRIPTIONAL REGULATOR ACRR"/>
    <property type="match status" value="1"/>
</dbReference>
<proteinExistence type="predicted"/>
<keyword evidence="2 4" id="KW-0238">DNA-binding</keyword>
<dbReference type="InterPro" id="IPR050109">
    <property type="entry name" value="HTH-type_TetR-like_transc_reg"/>
</dbReference>
<dbReference type="RefSeq" id="WP_353476463.1">
    <property type="nucleotide sequence ID" value="NZ_CP123388.1"/>
</dbReference>
<feature type="domain" description="HTH tetR-type" evidence="5">
    <location>
        <begin position="13"/>
        <end position="73"/>
    </location>
</feature>
<dbReference type="InterPro" id="IPR036271">
    <property type="entry name" value="Tet_transcr_reg_TetR-rel_C_sf"/>
</dbReference>
<geneLocation type="plasmid" evidence="6">
    <name>unnamed3</name>
</geneLocation>
<evidence type="ECO:0000256" key="3">
    <source>
        <dbReference type="ARBA" id="ARBA00023163"/>
    </source>
</evidence>
<keyword evidence="1" id="KW-0805">Transcription regulation</keyword>
<reference evidence="6" key="1">
    <citation type="submission" date="2023-02" db="EMBL/GenBank/DDBJ databases">
        <title>Description and genomic characterization of Salipiger bruguierae sp. nov., isolated from the sediment of mangrove plant Bruguiera sexangula.</title>
        <authorList>
            <person name="Long M."/>
        </authorList>
    </citation>
    <scope>NUCLEOTIDE SEQUENCE</scope>
    <source>
        <strain evidence="6">H15</strain>
        <plasmid evidence="6">unnamed3</plasmid>
    </source>
</reference>
<keyword evidence="6" id="KW-0614">Plasmid</keyword>
<evidence type="ECO:0000256" key="4">
    <source>
        <dbReference type="PROSITE-ProRule" id="PRU00335"/>
    </source>
</evidence>
<dbReference type="PANTHER" id="PTHR30055">
    <property type="entry name" value="HTH-TYPE TRANSCRIPTIONAL REGULATOR RUTR"/>
    <property type="match status" value="1"/>
</dbReference>
<dbReference type="AlphaFoldDB" id="A0AAU8AT94"/>
<protein>
    <submittedName>
        <fullName evidence="6">TetR/AcrR family transcriptional regulator</fullName>
    </submittedName>
</protein>
<dbReference type="PROSITE" id="PS50977">
    <property type="entry name" value="HTH_TETR_2"/>
    <property type="match status" value="1"/>
</dbReference>
<feature type="DNA-binding region" description="H-T-H motif" evidence="4">
    <location>
        <begin position="36"/>
        <end position="55"/>
    </location>
</feature>
<gene>
    <name evidence="6" type="ORF">PVT71_26455</name>
</gene>
<evidence type="ECO:0000256" key="1">
    <source>
        <dbReference type="ARBA" id="ARBA00023015"/>
    </source>
</evidence>
<accession>A0AAU8AT94</accession>